<evidence type="ECO:0000313" key="2">
    <source>
        <dbReference type="Proteomes" id="UP000325563"/>
    </source>
</evidence>
<organism evidence="1 2">
    <name type="scientific">Streptomyces vinaceus</name>
    <dbReference type="NCBI Taxonomy" id="1960"/>
    <lineage>
        <taxon>Bacteria</taxon>
        <taxon>Bacillati</taxon>
        <taxon>Actinomycetota</taxon>
        <taxon>Actinomycetes</taxon>
        <taxon>Kitasatosporales</taxon>
        <taxon>Streptomycetaceae</taxon>
        <taxon>Streptomyces</taxon>
    </lineage>
</organism>
<proteinExistence type="predicted"/>
<gene>
    <name evidence="1" type="ORF">CP980_32515</name>
</gene>
<dbReference type="GeneID" id="95615265"/>
<sequence length="73" mass="7393">MPRTRRRTALLLAAPSLCTVSGTGLTRYTRVVFGSLGPGGCFTGEEGADVVALSATALIATAPEWPAAATVSV</sequence>
<keyword evidence="2" id="KW-1185">Reference proteome</keyword>
<dbReference type="AlphaFoldDB" id="A0A5J6JGP5"/>
<dbReference type="RefSeq" id="WP_150529787.1">
    <property type="nucleotide sequence ID" value="NZ_BNBW01000016.1"/>
</dbReference>
<name>A0A5J6JGP5_STRVI</name>
<reference evidence="1 2" key="1">
    <citation type="submission" date="2017-09" db="EMBL/GenBank/DDBJ databases">
        <authorList>
            <person name="Lee N."/>
            <person name="Cho B.-K."/>
        </authorList>
    </citation>
    <scope>NUCLEOTIDE SEQUENCE [LARGE SCALE GENOMIC DNA]</scope>
    <source>
        <strain evidence="1 2">ATCC 27476</strain>
    </source>
</reference>
<dbReference type="Proteomes" id="UP000325563">
    <property type="component" value="Chromosome"/>
</dbReference>
<evidence type="ECO:0000313" key="1">
    <source>
        <dbReference type="EMBL" id="QEV49173.1"/>
    </source>
</evidence>
<dbReference type="KEGG" id="svn:CP980_32515"/>
<protein>
    <submittedName>
        <fullName evidence="1">Uncharacterized protein</fullName>
    </submittedName>
</protein>
<dbReference type="EMBL" id="CP023692">
    <property type="protein sequence ID" value="QEV49173.1"/>
    <property type="molecule type" value="Genomic_DNA"/>
</dbReference>
<accession>A0A5J6JGP5</accession>